<keyword evidence="7 12" id="KW-0408">Iron</keyword>
<evidence type="ECO:0000256" key="1">
    <source>
        <dbReference type="ARBA" id="ARBA00004496"/>
    </source>
</evidence>
<dbReference type="GO" id="GO:0005737">
    <property type="term" value="C:cytoplasm"/>
    <property type="evidence" value="ECO:0007669"/>
    <property type="project" value="UniProtKB-SubCell"/>
</dbReference>
<evidence type="ECO:0000313" key="13">
    <source>
        <dbReference type="EMBL" id="MDA0565876.1"/>
    </source>
</evidence>
<keyword evidence="3" id="KW-0963">Cytoplasm</keyword>
<comment type="caution">
    <text evidence="13">The sequence shown here is derived from an EMBL/GenBank/DDBJ whole genome shotgun (WGS) entry which is preliminary data.</text>
</comment>
<dbReference type="GO" id="GO:0000976">
    <property type="term" value="F:transcription cis-regulatory region binding"/>
    <property type="evidence" value="ECO:0007669"/>
    <property type="project" value="TreeGrafter"/>
</dbReference>
<dbReference type="AlphaFoldDB" id="A0A9X3NPI8"/>
<keyword evidence="5 11" id="KW-0479">Metal-binding</keyword>
<proteinExistence type="inferred from homology"/>
<dbReference type="SUPFAM" id="SSF46785">
    <property type="entry name" value="Winged helix' DNA-binding domain"/>
    <property type="match status" value="1"/>
</dbReference>
<dbReference type="PANTHER" id="PTHR33202">
    <property type="entry name" value="ZINC UPTAKE REGULATION PROTEIN"/>
    <property type="match status" value="1"/>
</dbReference>
<reference evidence="13" key="1">
    <citation type="submission" date="2021-10" db="EMBL/GenBank/DDBJ databases">
        <title>Streptomonospora sp. nov., isolated from mangrove soil.</title>
        <authorList>
            <person name="Chen X."/>
            <person name="Ge X."/>
            <person name="Liu W."/>
        </authorList>
    </citation>
    <scope>NUCLEOTIDE SEQUENCE</scope>
    <source>
        <strain evidence="13">S1-112</strain>
    </source>
</reference>
<evidence type="ECO:0000256" key="10">
    <source>
        <dbReference type="ARBA" id="ARBA00023163"/>
    </source>
</evidence>
<keyword evidence="6 11" id="KW-0862">Zinc</keyword>
<protein>
    <submittedName>
        <fullName evidence="13">Transcriptional repressor</fullName>
    </submittedName>
</protein>
<keyword evidence="8" id="KW-0805">Transcription regulation</keyword>
<dbReference type="InterPro" id="IPR036390">
    <property type="entry name" value="WH_DNA-bd_sf"/>
</dbReference>
<evidence type="ECO:0000256" key="4">
    <source>
        <dbReference type="ARBA" id="ARBA00022491"/>
    </source>
</evidence>
<dbReference type="Proteomes" id="UP001140076">
    <property type="component" value="Unassembled WGS sequence"/>
</dbReference>
<comment type="similarity">
    <text evidence="2">Belongs to the Fur family.</text>
</comment>
<comment type="subcellular location">
    <subcellularLocation>
        <location evidence="1">Cytoplasm</location>
    </subcellularLocation>
</comment>
<organism evidence="13 14">
    <name type="scientific">Streptomonospora mangrovi</name>
    <dbReference type="NCBI Taxonomy" id="2883123"/>
    <lineage>
        <taxon>Bacteria</taxon>
        <taxon>Bacillati</taxon>
        <taxon>Actinomycetota</taxon>
        <taxon>Actinomycetes</taxon>
        <taxon>Streptosporangiales</taxon>
        <taxon>Nocardiopsidaceae</taxon>
        <taxon>Streptomonospora</taxon>
    </lineage>
</organism>
<dbReference type="RefSeq" id="WP_270073137.1">
    <property type="nucleotide sequence ID" value="NZ_JAJAQC010000027.1"/>
</dbReference>
<evidence type="ECO:0000256" key="2">
    <source>
        <dbReference type="ARBA" id="ARBA00007957"/>
    </source>
</evidence>
<feature type="binding site" evidence="12">
    <location>
        <position position="106"/>
    </location>
    <ligand>
        <name>Fe cation</name>
        <dbReference type="ChEBI" id="CHEBI:24875"/>
    </ligand>
</feature>
<gene>
    <name evidence="13" type="ORF">LG943_16375</name>
</gene>
<dbReference type="Pfam" id="PF01475">
    <property type="entry name" value="FUR"/>
    <property type="match status" value="1"/>
</dbReference>
<feature type="binding site" evidence="11">
    <location>
        <position position="131"/>
    </location>
    <ligand>
        <name>Zn(2+)</name>
        <dbReference type="ChEBI" id="CHEBI:29105"/>
    </ligand>
</feature>
<evidence type="ECO:0000313" key="14">
    <source>
        <dbReference type="Proteomes" id="UP001140076"/>
    </source>
</evidence>
<name>A0A9X3NPI8_9ACTN</name>
<dbReference type="CDD" id="cd07153">
    <property type="entry name" value="Fur_like"/>
    <property type="match status" value="1"/>
</dbReference>
<evidence type="ECO:0000256" key="11">
    <source>
        <dbReference type="PIRSR" id="PIRSR602481-1"/>
    </source>
</evidence>
<evidence type="ECO:0000256" key="7">
    <source>
        <dbReference type="ARBA" id="ARBA00023004"/>
    </source>
</evidence>
<evidence type="ECO:0000256" key="3">
    <source>
        <dbReference type="ARBA" id="ARBA00022490"/>
    </source>
</evidence>
<evidence type="ECO:0000256" key="8">
    <source>
        <dbReference type="ARBA" id="ARBA00023015"/>
    </source>
</evidence>
<keyword evidence="9" id="KW-0238">DNA-binding</keyword>
<keyword evidence="4" id="KW-0678">Repressor</keyword>
<dbReference type="InterPro" id="IPR043135">
    <property type="entry name" value="Fur_C"/>
</dbReference>
<feature type="binding site" evidence="11">
    <location>
        <position position="94"/>
    </location>
    <ligand>
        <name>Zn(2+)</name>
        <dbReference type="ChEBI" id="CHEBI:29105"/>
    </ligand>
</feature>
<feature type="binding site" evidence="11">
    <location>
        <position position="134"/>
    </location>
    <ligand>
        <name>Zn(2+)</name>
        <dbReference type="ChEBI" id="CHEBI:29105"/>
    </ligand>
</feature>
<sequence length="153" mass="16338">MDNVADDLRSAGLRVTAARVAILEQVRSGNHLDAERIARGVRGAVGHVSTQAVYDGLHALTRAGLLRRIEPAGSPARFEARVGDNHHHLVCRSCGEVSDIDCVVGEAPCVEPSQTHGFVVEEAEVVFWGVCPQCQEHGAPPDRPPARRAHGAS</sequence>
<feature type="binding site" evidence="11">
    <location>
        <position position="91"/>
    </location>
    <ligand>
        <name>Zn(2+)</name>
        <dbReference type="ChEBI" id="CHEBI:29105"/>
    </ligand>
</feature>
<accession>A0A9X3NPI8</accession>
<comment type="cofactor">
    <cofactor evidence="11">
        <name>Zn(2+)</name>
        <dbReference type="ChEBI" id="CHEBI:29105"/>
    </cofactor>
    <text evidence="11">Binds 1 zinc ion per subunit.</text>
</comment>
<dbReference type="EMBL" id="JAJAQC010000027">
    <property type="protein sequence ID" value="MDA0565876.1"/>
    <property type="molecule type" value="Genomic_DNA"/>
</dbReference>
<keyword evidence="14" id="KW-1185">Reference proteome</keyword>
<dbReference type="Gene3D" id="1.10.10.10">
    <property type="entry name" value="Winged helix-like DNA-binding domain superfamily/Winged helix DNA-binding domain"/>
    <property type="match status" value="1"/>
</dbReference>
<dbReference type="GO" id="GO:0003700">
    <property type="term" value="F:DNA-binding transcription factor activity"/>
    <property type="evidence" value="ECO:0007669"/>
    <property type="project" value="InterPro"/>
</dbReference>
<dbReference type="PANTHER" id="PTHR33202:SF18">
    <property type="entry name" value="TRANSCRIPTIONAL REGULATOR FURA"/>
    <property type="match status" value="1"/>
</dbReference>
<keyword evidence="10" id="KW-0804">Transcription</keyword>
<dbReference type="InterPro" id="IPR002481">
    <property type="entry name" value="FUR"/>
</dbReference>
<dbReference type="GO" id="GO:1900376">
    <property type="term" value="P:regulation of secondary metabolite biosynthetic process"/>
    <property type="evidence" value="ECO:0007669"/>
    <property type="project" value="TreeGrafter"/>
</dbReference>
<evidence type="ECO:0000256" key="6">
    <source>
        <dbReference type="ARBA" id="ARBA00022833"/>
    </source>
</evidence>
<evidence type="ECO:0000256" key="12">
    <source>
        <dbReference type="PIRSR" id="PIRSR602481-2"/>
    </source>
</evidence>
<dbReference type="Gene3D" id="3.30.1490.190">
    <property type="match status" value="1"/>
</dbReference>
<evidence type="ECO:0000256" key="5">
    <source>
        <dbReference type="ARBA" id="ARBA00022723"/>
    </source>
</evidence>
<dbReference type="GO" id="GO:0045892">
    <property type="term" value="P:negative regulation of DNA-templated transcription"/>
    <property type="evidence" value="ECO:0007669"/>
    <property type="project" value="TreeGrafter"/>
</dbReference>
<dbReference type="InterPro" id="IPR036388">
    <property type="entry name" value="WH-like_DNA-bd_sf"/>
</dbReference>
<dbReference type="GO" id="GO:0008270">
    <property type="term" value="F:zinc ion binding"/>
    <property type="evidence" value="ECO:0007669"/>
    <property type="project" value="TreeGrafter"/>
</dbReference>
<evidence type="ECO:0000256" key="9">
    <source>
        <dbReference type="ARBA" id="ARBA00023125"/>
    </source>
</evidence>
<comment type="cofactor">
    <cofactor evidence="12">
        <name>Mn(2+)</name>
        <dbReference type="ChEBI" id="CHEBI:29035"/>
    </cofactor>
    <cofactor evidence="12">
        <name>Fe(2+)</name>
        <dbReference type="ChEBI" id="CHEBI:29033"/>
    </cofactor>
    <text evidence="12">Binds 1 Mn(2+) or Fe(2+) ion per subunit.</text>
</comment>